<feature type="domain" description="HAT C-terminal dimerisation" evidence="1">
    <location>
        <begin position="64"/>
        <end position="119"/>
    </location>
</feature>
<sequence length="142" mass="16183">MGLFTTTFSDAEKIAYDNLVEFYLPPVEHDNAYIEIKIWKLKIASQGVNIKSGLEALLSCPLIDFPNIHFLIKILCTLPVSTATPERSFSTLKRLKTYLRSTMNEARLNGLAMMSIHRDIHLDVEEIINEMALSPRKLDFVL</sequence>
<protein>
    <submittedName>
        <fullName evidence="2">Zinc finger MYM-type protein 1-like</fullName>
    </submittedName>
</protein>
<dbReference type="InterPro" id="IPR008906">
    <property type="entry name" value="HATC_C_dom"/>
</dbReference>
<dbReference type="GO" id="GO:0046983">
    <property type="term" value="F:protein dimerization activity"/>
    <property type="evidence" value="ECO:0007669"/>
    <property type="project" value="InterPro"/>
</dbReference>
<dbReference type="InterPro" id="IPR052958">
    <property type="entry name" value="IFN-induced_PKR_regulator"/>
</dbReference>
<dbReference type="PANTHER" id="PTHR46289">
    <property type="entry name" value="52 KDA REPRESSOR OF THE INHIBITOR OF THE PROTEIN KINASE-LIKE PROTEIN-RELATED"/>
    <property type="match status" value="1"/>
</dbReference>
<dbReference type="AlphaFoldDB" id="A0A6G0XZF9"/>
<keyword evidence="3" id="KW-1185">Reference proteome</keyword>
<dbReference type="EMBL" id="VUJU01007238">
    <property type="protein sequence ID" value="KAF0746371.1"/>
    <property type="molecule type" value="Genomic_DNA"/>
</dbReference>
<proteinExistence type="predicted"/>
<accession>A0A6G0XZF9</accession>
<evidence type="ECO:0000259" key="1">
    <source>
        <dbReference type="Pfam" id="PF05699"/>
    </source>
</evidence>
<dbReference type="Proteomes" id="UP000478052">
    <property type="component" value="Unassembled WGS sequence"/>
</dbReference>
<dbReference type="PANTHER" id="PTHR46289:SF14">
    <property type="entry name" value="DUF4371 DOMAIN-CONTAINING PROTEIN"/>
    <property type="match status" value="1"/>
</dbReference>
<dbReference type="SUPFAM" id="SSF53098">
    <property type="entry name" value="Ribonuclease H-like"/>
    <property type="match status" value="1"/>
</dbReference>
<evidence type="ECO:0000313" key="3">
    <source>
        <dbReference type="Proteomes" id="UP000478052"/>
    </source>
</evidence>
<comment type="caution">
    <text evidence="2">The sequence shown here is derived from an EMBL/GenBank/DDBJ whole genome shotgun (WGS) entry which is preliminary data.</text>
</comment>
<organism evidence="2 3">
    <name type="scientific">Aphis craccivora</name>
    <name type="common">Cowpea aphid</name>
    <dbReference type="NCBI Taxonomy" id="307492"/>
    <lineage>
        <taxon>Eukaryota</taxon>
        <taxon>Metazoa</taxon>
        <taxon>Ecdysozoa</taxon>
        <taxon>Arthropoda</taxon>
        <taxon>Hexapoda</taxon>
        <taxon>Insecta</taxon>
        <taxon>Pterygota</taxon>
        <taxon>Neoptera</taxon>
        <taxon>Paraneoptera</taxon>
        <taxon>Hemiptera</taxon>
        <taxon>Sternorrhyncha</taxon>
        <taxon>Aphidomorpha</taxon>
        <taxon>Aphidoidea</taxon>
        <taxon>Aphididae</taxon>
        <taxon>Aphidini</taxon>
        <taxon>Aphis</taxon>
        <taxon>Aphis</taxon>
    </lineage>
</organism>
<evidence type="ECO:0000313" key="2">
    <source>
        <dbReference type="EMBL" id="KAF0746371.1"/>
    </source>
</evidence>
<dbReference type="OrthoDB" id="6621209at2759"/>
<dbReference type="InterPro" id="IPR012337">
    <property type="entry name" value="RNaseH-like_sf"/>
</dbReference>
<gene>
    <name evidence="2" type="ORF">FWK35_00032406</name>
</gene>
<reference evidence="2 3" key="1">
    <citation type="submission" date="2019-08" db="EMBL/GenBank/DDBJ databases">
        <title>Whole genome of Aphis craccivora.</title>
        <authorList>
            <person name="Voronova N.V."/>
            <person name="Shulinski R.S."/>
            <person name="Bandarenka Y.V."/>
            <person name="Zhorov D.G."/>
            <person name="Warner D."/>
        </authorList>
    </citation>
    <scope>NUCLEOTIDE SEQUENCE [LARGE SCALE GENOMIC DNA]</scope>
    <source>
        <strain evidence="2">180601</strain>
        <tissue evidence="2">Whole Body</tissue>
    </source>
</reference>
<dbReference type="Pfam" id="PF05699">
    <property type="entry name" value="Dimer_Tnp_hAT"/>
    <property type="match status" value="1"/>
</dbReference>
<name>A0A6G0XZF9_APHCR</name>